<dbReference type="AlphaFoldDB" id="A0A9Q1ERD7"/>
<name>A0A9Q1ERD7_SYNKA</name>
<comment type="caution">
    <text evidence="2">The sequence shown here is derived from an EMBL/GenBank/DDBJ whole genome shotgun (WGS) entry which is preliminary data.</text>
</comment>
<keyword evidence="3" id="KW-1185">Reference proteome</keyword>
<feature type="region of interest" description="Disordered" evidence="1">
    <location>
        <begin position="138"/>
        <end position="158"/>
    </location>
</feature>
<dbReference type="Proteomes" id="UP001152622">
    <property type="component" value="Chromosome 13"/>
</dbReference>
<evidence type="ECO:0000313" key="3">
    <source>
        <dbReference type="Proteomes" id="UP001152622"/>
    </source>
</evidence>
<feature type="compositionally biased region" description="Polar residues" evidence="1">
    <location>
        <begin position="138"/>
        <end position="147"/>
    </location>
</feature>
<accession>A0A9Q1ERD7</accession>
<proteinExistence type="predicted"/>
<dbReference type="EMBL" id="JAINUF010000013">
    <property type="protein sequence ID" value="KAJ8343620.1"/>
    <property type="molecule type" value="Genomic_DNA"/>
</dbReference>
<sequence length="158" mass="17644">MLLSTERSITRRVCLYPSGSWSHSAKPFHYNTSPSSARRSLDRDARFTRLHYAGEGSITTPSSPLIHLPLVLRWHFRCRRKFSSCPDVSTAVVSPAVHRSSGARLKVKQQCHPLATDRTATASRVHIGEINLFGEFKTSVSDDNTPETGADKPQSRRV</sequence>
<reference evidence="2" key="1">
    <citation type="journal article" date="2023" name="Science">
        <title>Genome structures resolve the early diversification of teleost fishes.</title>
        <authorList>
            <person name="Parey E."/>
            <person name="Louis A."/>
            <person name="Montfort J."/>
            <person name="Bouchez O."/>
            <person name="Roques C."/>
            <person name="Iampietro C."/>
            <person name="Lluch J."/>
            <person name="Castinel A."/>
            <person name="Donnadieu C."/>
            <person name="Desvignes T."/>
            <person name="Floi Bucao C."/>
            <person name="Jouanno E."/>
            <person name="Wen M."/>
            <person name="Mejri S."/>
            <person name="Dirks R."/>
            <person name="Jansen H."/>
            <person name="Henkel C."/>
            <person name="Chen W.J."/>
            <person name="Zahm M."/>
            <person name="Cabau C."/>
            <person name="Klopp C."/>
            <person name="Thompson A.W."/>
            <person name="Robinson-Rechavi M."/>
            <person name="Braasch I."/>
            <person name="Lecointre G."/>
            <person name="Bobe J."/>
            <person name="Postlethwait J.H."/>
            <person name="Berthelot C."/>
            <person name="Roest Crollius H."/>
            <person name="Guiguen Y."/>
        </authorList>
    </citation>
    <scope>NUCLEOTIDE SEQUENCE</scope>
    <source>
        <strain evidence="2">WJC10195</strain>
    </source>
</reference>
<feature type="compositionally biased region" description="Basic and acidic residues" evidence="1">
    <location>
        <begin position="149"/>
        <end position="158"/>
    </location>
</feature>
<protein>
    <submittedName>
        <fullName evidence="2">Uncharacterized protein</fullName>
    </submittedName>
</protein>
<organism evidence="2 3">
    <name type="scientific">Synaphobranchus kaupii</name>
    <name type="common">Kaup's arrowtooth eel</name>
    <dbReference type="NCBI Taxonomy" id="118154"/>
    <lineage>
        <taxon>Eukaryota</taxon>
        <taxon>Metazoa</taxon>
        <taxon>Chordata</taxon>
        <taxon>Craniata</taxon>
        <taxon>Vertebrata</taxon>
        <taxon>Euteleostomi</taxon>
        <taxon>Actinopterygii</taxon>
        <taxon>Neopterygii</taxon>
        <taxon>Teleostei</taxon>
        <taxon>Anguilliformes</taxon>
        <taxon>Synaphobranchidae</taxon>
        <taxon>Synaphobranchus</taxon>
    </lineage>
</organism>
<gene>
    <name evidence="2" type="ORF">SKAU_G00309490</name>
</gene>
<evidence type="ECO:0000256" key="1">
    <source>
        <dbReference type="SAM" id="MobiDB-lite"/>
    </source>
</evidence>
<evidence type="ECO:0000313" key="2">
    <source>
        <dbReference type="EMBL" id="KAJ8343620.1"/>
    </source>
</evidence>